<feature type="region of interest" description="Disordered" evidence="2">
    <location>
        <begin position="353"/>
        <end position="379"/>
    </location>
</feature>
<dbReference type="SMART" id="SM00355">
    <property type="entry name" value="ZnF_C2H2"/>
    <property type="match status" value="7"/>
</dbReference>
<dbReference type="EMBL" id="BMAO01013567">
    <property type="protein sequence ID" value="GFQ89716.1"/>
    <property type="molecule type" value="Genomic_DNA"/>
</dbReference>
<name>A0A8X6KZC1_TRICU</name>
<gene>
    <name evidence="5" type="primary">pol</name>
    <name evidence="5" type="ORF">TNCT_357941</name>
</gene>
<feature type="domain" description="Reverse transcriptase" evidence="4">
    <location>
        <begin position="921"/>
        <end position="1192"/>
    </location>
</feature>
<dbReference type="Gene3D" id="3.30.70.270">
    <property type="match status" value="1"/>
</dbReference>
<evidence type="ECO:0000256" key="2">
    <source>
        <dbReference type="SAM" id="MobiDB-lite"/>
    </source>
</evidence>
<dbReference type="GO" id="GO:0008270">
    <property type="term" value="F:zinc ion binding"/>
    <property type="evidence" value="ECO:0007669"/>
    <property type="project" value="UniProtKB-KW"/>
</dbReference>
<keyword evidence="1" id="KW-0862">Zinc</keyword>
<evidence type="ECO:0000313" key="6">
    <source>
        <dbReference type="Proteomes" id="UP000887116"/>
    </source>
</evidence>
<dbReference type="PROSITE" id="PS50157">
    <property type="entry name" value="ZINC_FINGER_C2H2_2"/>
    <property type="match status" value="1"/>
</dbReference>
<dbReference type="PROSITE" id="PS50878">
    <property type="entry name" value="RT_POL"/>
    <property type="match status" value="1"/>
</dbReference>
<dbReference type="CDD" id="cd01650">
    <property type="entry name" value="RT_nLTR_like"/>
    <property type="match status" value="1"/>
</dbReference>
<evidence type="ECO:0000256" key="1">
    <source>
        <dbReference type="PROSITE-ProRule" id="PRU00042"/>
    </source>
</evidence>
<keyword evidence="1" id="KW-0479">Metal-binding</keyword>
<dbReference type="SUPFAM" id="SSF56672">
    <property type="entry name" value="DNA/RNA polymerases"/>
    <property type="match status" value="1"/>
</dbReference>
<evidence type="ECO:0000313" key="5">
    <source>
        <dbReference type="EMBL" id="GFQ89716.1"/>
    </source>
</evidence>
<organism evidence="5 6">
    <name type="scientific">Trichonephila clavata</name>
    <name type="common">Joro spider</name>
    <name type="synonym">Nephila clavata</name>
    <dbReference type="NCBI Taxonomy" id="2740835"/>
    <lineage>
        <taxon>Eukaryota</taxon>
        <taxon>Metazoa</taxon>
        <taxon>Ecdysozoa</taxon>
        <taxon>Arthropoda</taxon>
        <taxon>Chelicerata</taxon>
        <taxon>Arachnida</taxon>
        <taxon>Araneae</taxon>
        <taxon>Araneomorphae</taxon>
        <taxon>Entelegynae</taxon>
        <taxon>Araneoidea</taxon>
        <taxon>Nephilidae</taxon>
        <taxon>Trichonephila</taxon>
    </lineage>
</organism>
<dbReference type="InterPro" id="IPR043502">
    <property type="entry name" value="DNA/RNA_pol_sf"/>
</dbReference>
<comment type="caution">
    <text evidence="5">The sequence shown here is derived from an EMBL/GenBank/DDBJ whole genome shotgun (WGS) entry which is preliminary data.</text>
</comment>
<evidence type="ECO:0000259" key="3">
    <source>
        <dbReference type="PROSITE" id="PS50157"/>
    </source>
</evidence>
<dbReference type="Proteomes" id="UP000887116">
    <property type="component" value="Unassembled WGS sequence"/>
</dbReference>
<dbReference type="SUPFAM" id="SSF57667">
    <property type="entry name" value="beta-beta-alpha zinc fingers"/>
    <property type="match status" value="1"/>
</dbReference>
<dbReference type="InterPro" id="IPR043128">
    <property type="entry name" value="Rev_trsase/Diguanyl_cyclase"/>
</dbReference>
<dbReference type="GO" id="GO:0071897">
    <property type="term" value="P:DNA biosynthetic process"/>
    <property type="evidence" value="ECO:0007669"/>
    <property type="project" value="UniProtKB-ARBA"/>
</dbReference>
<dbReference type="PROSITE" id="PS00028">
    <property type="entry name" value="ZINC_FINGER_C2H2_1"/>
    <property type="match status" value="2"/>
</dbReference>
<dbReference type="Pfam" id="PF00078">
    <property type="entry name" value="RVT_1"/>
    <property type="match status" value="1"/>
</dbReference>
<dbReference type="OrthoDB" id="8195432at2759"/>
<evidence type="ECO:0000259" key="4">
    <source>
        <dbReference type="PROSITE" id="PS50878"/>
    </source>
</evidence>
<keyword evidence="1" id="KW-0863">Zinc-finger</keyword>
<reference evidence="5" key="1">
    <citation type="submission" date="2020-07" db="EMBL/GenBank/DDBJ databases">
        <title>Multicomponent nature underlies the extraordinary mechanical properties of spider dragline silk.</title>
        <authorList>
            <person name="Kono N."/>
            <person name="Nakamura H."/>
            <person name="Mori M."/>
            <person name="Yoshida Y."/>
            <person name="Ohtoshi R."/>
            <person name="Malay A.D."/>
            <person name="Moran D.A.P."/>
            <person name="Tomita M."/>
            <person name="Numata K."/>
            <person name="Arakawa K."/>
        </authorList>
    </citation>
    <scope>NUCLEOTIDE SEQUENCE</scope>
</reference>
<dbReference type="PANTHER" id="PTHR19446">
    <property type="entry name" value="REVERSE TRANSCRIPTASES"/>
    <property type="match status" value="1"/>
</dbReference>
<keyword evidence="6" id="KW-1185">Reference proteome</keyword>
<feature type="domain" description="C2H2-type" evidence="3">
    <location>
        <begin position="655"/>
        <end position="682"/>
    </location>
</feature>
<dbReference type="InterPro" id="IPR036236">
    <property type="entry name" value="Znf_C2H2_sf"/>
</dbReference>
<dbReference type="Gene3D" id="3.30.160.60">
    <property type="entry name" value="Classic Zinc Finger"/>
    <property type="match status" value="1"/>
</dbReference>
<dbReference type="InterPro" id="IPR000477">
    <property type="entry name" value="RT_dom"/>
</dbReference>
<protein>
    <submittedName>
        <fullName evidence="5">Retrovirus-related Pol polyprotein from type-2 retrotransposable element R2DM</fullName>
    </submittedName>
</protein>
<dbReference type="InterPro" id="IPR013087">
    <property type="entry name" value="Znf_C2H2_type"/>
</dbReference>
<accession>A0A8X6KZC1</accession>
<feature type="region of interest" description="Disordered" evidence="2">
    <location>
        <begin position="399"/>
        <end position="419"/>
    </location>
</feature>
<sequence>MPQPTTSTPRRLSWGSPIAHRTRRHPSFRHAARIGLCKICYKRFSTMKALWDHVHAAHIVSNKRTEFLSTFPLEFELTRKLAQTDLRYLINPNDSRLFSSQPNESPKHESLTLAQNNDSILDESLDLAERGLLQTADRVHGTLSRSLGSLESGPLKNSCDNSLHRSLPTDLSSIASRSPLSFVRPNEHPGIVLCSQPHVTINIEDVASLPTASPTSLDANVLQSTVFVSPTKGKVSPVNSSPDILEMVLAGDISLPEEPDLVLLNQQWGKVISGPPPFPAVRKPTYSEAVAKGARSSKKLLSCQVCGKKFYTDHGLKVHVCLTPNAKTIEPIVPPKLTIGDTTQRPLQKHSWYYPQARSSKQPPRNVGRSKAPAPNYDGTSPLRCDQCRFITKTKNGLLSHTKAKHPETRQLASLPPSSTDENCLPISLSGDLIQASFPLASIVPCPIDTCGATFVTSDWACCLASLQNHLLSGHKLRSKKTYYLCKTCNSGFFEQPSGHPCFVSSGFVFDSAPAICFTHSGPAVDPDPSPTDNDIAVIERSVQAVRVKNDQLSPLPTTTGTDISISGSVITYRFPLKPLFVCPIRGCPFRAKTKAWYATNNSLKRHLKISHKKQHITVLFFCSLCNASFRTKPSAHPCLIASGLMAPQETPSAWDCRECGNSFPTKVGLDNHLLAHKKEAIKRKEIPVKVPPSTRIKKIKRKARIQQHAIGEPAAAPLAAPMPSANLAIMPPVEVEPLPLIDLPEGRVLSSFVEPLNSFLTHDDLPGAIGDFFNIIDDIVAVVRDHFRIRPIEGPTNNEIKPRRRELDLLDPQAVQKCYGWNRRKFVRHLTGENSDRCKIPTIELTNHFSTTWDLPTEAPNLAAFDPPDRPPVVHAFTPKFVASCLQSAENSAPGPDGIMYRQWREVDPGCKILCAVFNVCLRLCKVPPSWKISSTILIHKSGDHDNVTNWRPIALSNTLYKLFTKCMTRKLAEWCEDHEVFSNAQKGFTPYDGVIEHNFLLSQHFENARAGHSESLAAWIDISNAFGSIPHDVILHALRTQGVDHDFVSLVADIYHEATTCLLTEEGPSPPISIRRGVKQGCPLSGILFNLALNDTLKRVQGPEEEKKILAFADDLVLLAKNREQLQDLLDCTWQSLQTIHLEVNPAKCASLHLSGSTPVGSRPSPFTIGDCDIKTLEDGEFTKYLGKPVGFRLAKDCSSINDALSNATKISASKLSPWQKLDALKSFFFPSLNFAMRTAQFPKSDWLKVQQATTREIKDIMSLPSRASVAYIFGERAQGGCGVPEATRDSDFYLIDTAFKLLTSRDEEILVKALGQLIKTTRHRLKAEPSNDDLASFLSGSMEGKFDVTINAIQNTWTLARSASRRQSVTWSFAENQPSVSINGMTVTGTYRKKLLKTLHKASRQSHIDKLLSMRSQGKAMECVAAHPASSHFMSTGKFTRFADWRFVHPARLNLLPVNGAKQWTDATSKRCRRCGADNETLPHVVNHCKIHSAAWTKRHNAIQERIRKAVAFRGQVMSVNRAVGDTRLRPDIVATIDGKVYIIDITIPFENRLSAFQEASNRKINKYQPIITHFKNQGVKEVFIIPIIVGSLGAWDVNNDDFLRLVATKSYLSLLRKLCVSDSTRWSRDIYIEHMTGHRQFDNEAIV</sequence>
<proteinExistence type="predicted"/>